<feature type="domain" description="SpaA-like prealbumin fold" evidence="6">
    <location>
        <begin position="536"/>
        <end position="618"/>
    </location>
</feature>
<dbReference type="EMBL" id="CZBY01000007">
    <property type="protein sequence ID" value="CUQ85533.1"/>
    <property type="molecule type" value="Genomic_DNA"/>
</dbReference>
<feature type="domain" description="SpaA-like prealbumin fold" evidence="6">
    <location>
        <begin position="1611"/>
        <end position="1695"/>
    </location>
</feature>
<gene>
    <name evidence="7" type="ORF">ERS852540_01118</name>
</gene>
<protein>
    <submittedName>
        <fullName evidence="7">Predicted outer membrane protein</fullName>
    </submittedName>
</protein>
<dbReference type="STRING" id="39492.ERS852540_01118"/>
<evidence type="ECO:0000313" key="8">
    <source>
        <dbReference type="Proteomes" id="UP000095662"/>
    </source>
</evidence>
<evidence type="ECO:0000256" key="1">
    <source>
        <dbReference type="ARBA" id="ARBA00007257"/>
    </source>
</evidence>
<keyword evidence="4" id="KW-0812">Transmembrane</keyword>
<keyword evidence="2" id="KW-0964">Secreted</keyword>
<feature type="transmembrane region" description="Helical" evidence="4">
    <location>
        <begin position="1710"/>
        <end position="1730"/>
    </location>
</feature>
<proteinExistence type="inferred from homology"/>
<reference evidence="7 8" key="1">
    <citation type="submission" date="2015-09" db="EMBL/GenBank/DDBJ databases">
        <authorList>
            <consortium name="Pathogen Informatics"/>
        </authorList>
    </citation>
    <scope>NUCLEOTIDE SEQUENCE [LARGE SCALE GENOMIC DNA]</scope>
    <source>
        <strain evidence="7 8">2789STDY5834928</strain>
    </source>
</reference>
<name>A0A174ZDS4_9FIRM</name>
<dbReference type="Proteomes" id="UP000095662">
    <property type="component" value="Unassembled WGS sequence"/>
</dbReference>
<dbReference type="OrthoDB" id="9804660at2"/>
<dbReference type="PANTHER" id="PTHR36108">
    <property type="entry name" value="COLOSSIN-B-RELATED"/>
    <property type="match status" value="1"/>
</dbReference>
<feature type="domain" description="SpaA-like prealbumin fold" evidence="6">
    <location>
        <begin position="1215"/>
        <end position="1306"/>
    </location>
</feature>
<sequence length="1741" mass="192044">MTKKMKIKSRFLSLCLAILMLISAFPTTVFAAPASDIPDEMLDNVYLDALAYTGYKVQAQKDDGTIFKAYSSNATAYDSNISYGLVKYGTETVSKAGTATGLAPDIAGFESSGLCCASYVSYVYYNYLPNIAGIDTSSVARPSNPRSASSYNTAANNWVNSGKARRIGFTQSSNGDNFSANEEIPIGSLIVFKHIPTGDIAHVAIYAGKYDGKNFVTHTGNDRGPEISTIEGMSKGSYPEAVVQIVVPEFVEESGKIEIYKRDPDGKALSGAYFLATNTQTGAEYGIGPTDSKGYACTKEDLPYGTYKVVETVFPTDYTSSGKSEWTVTVNSSNNGVVVINAVNELKKGNIEVYKEAAEDGHNLSGAVFTVYNSSGSKVTTIGPTNNRGYAKSEDIPYGTYRVVETTFPKNYKAHGQTEWTVTVSSQNNAVVTIKATNELKKGHVEILKSDAESGVDLSGAEFTVYTLKGEEVAVIGPTNADGYAKSGEITYGTYIVRETKVPANYYQETGAEWKITIDDDSPLITLDIANLRQYGSVRVVKTAEDGLVEGLTFSLTGTSVYGEPVSMTATTNAAGIAVFERVPIGTGYVLSEENVPDRYVIPEDQIVNVEWNKVTERSVDNILKKWRADIFKLDRTLSKGEGSNAPVPMAVDSDTVVEELGYPYGASQGNASLAGAVYGVYRYDVLVDTYTTDENGYFLTDYYVCGEGWNIREITPSEGYLLDETVYWLDVTPGHYTLEKNTEYLDVYETVIKGKIALIKHADDGDTQIETPEPEAEFEVYLKSAGSYADAKETERAYLTCDEYGFAETGWLPYGTYTVKQVAGAEGKEFMEPFDVFISSEGETYRFLINNAPFTSYLKIQKVDAESGLAIPYAGAAFQIYRPDGTKVSMQYTYPELTEIDTFYTNEEGYLITPQTLEYGKGYYLIEVQAPYGYTLNPDPVYFDITAEDATEEGGITVVNVTKSNMPQKGVIHITKTGEVFQSVVTNDNMYKPVYEVSNLSGAVFEIRAAENVYTLDGVLHYKKGELVDTITTGSDGIATSKELYLGKYDIQEITAPHSMVLNGKIQTVELVYSGQEISITETSGNLYNERQKVEVHLSKVLEQNELFGIGMNEELKNISFGLYAQTDIVAADGTMIPADGLIEIITFDENGKAVCSTDLPLGSYYLQERTTDAHYILNDTKYEFTFSYASQDTKEVEITVNDGAAIENELKYGSVSGLKVDEDGKVIAGAVFGLFSNEETEYTRENAFMVTESAKDGTFKFENVPYGTWVVREIEPATGFVLNEKAYQVTIAEDGDVVEIKLENRYIRGDIEGLKLDEDGNTITGAVFGLFKDGETEFTEDTAVLISETDSEGKFRFEDLRFGKWIVRELKPAIGYVLNEKPVEVNVTTEGETIHITIENKFIRSDIKGYKVDEDGKPVEGALFGLFTEDDTEFTEETAVLIVKSDADGIFVFDDVRFGKWIVKELKPAEGFVANDVLFPVEVTEDGAVIEIKAENRHIYGMVHTTKVDKDYPENLLSGAVFEIYKDVDGNKEFNADIDTLVGEMIEYEPGLYELEHLRYGGYFLYEKQAPENFVKDDGYHYFAIVNDGEMVEVENEAGIGFINNHMVGNLKIVKTSSDGRVEGFSFRVTGENYDEVFKTDANGEIFIENLRIGKYTVTELEDEVSAGYKLPDPVEIELVADETLTVKVHNDKVTVEEPPKTGDNTQIALWLGLLGLSCFGVVGTIIYGRKKKHNDMEV</sequence>
<feature type="domain" description="SpaA-like prealbumin fold" evidence="6">
    <location>
        <begin position="349"/>
        <end position="438"/>
    </location>
</feature>
<keyword evidence="4" id="KW-0472">Membrane</keyword>
<comment type="similarity">
    <text evidence="1">Belongs to the serine-aspartate repeat-containing protein (SDr) family.</text>
</comment>
<feature type="domain" description="SpaA-like prealbumin fold" evidence="6">
    <location>
        <begin position="1408"/>
        <end position="1499"/>
    </location>
</feature>
<feature type="domain" description="SpaA-like prealbumin fold" evidence="6">
    <location>
        <begin position="255"/>
        <end position="339"/>
    </location>
</feature>
<feature type="domain" description="SpaA-like prealbumin fold" evidence="6">
    <location>
        <begin position="859"/>
        <end position="952"/>
    </location>
</feature>
<evidence type="ECO:0000256" key="5">
    <source>
        <dbReference type="SAM" id="SignalP"/>
    </source>
</evidence>
<keyword evidence="4" id="KW-1133">Transmembrane helix</keyword>
<evidence type="ECO:0000256" key="2">
    <source>
        <dbReference type="ARBA" id="ARBA00022525"/>
    </source>
</evidence>
<feature type="domain" description="SpaA-like prealbumin fold" evidence="6">
    <location>
        <begin position="1505"/>
        <end position="1599"/>
    </location>
</feature>
<dbReference type="InterPro" id="IPR013783">
    <property type="entry name" value="Ig-like_fold"/>
</dbReference>
<evidence type="ECO:0000256" key="4">
    <source>
        <dbReference type="SAM" id="Phobius"/>
    </source>
</evidence>
<feature type="domain" description="SpaA-like prealbumin fold" evidence="6">
    <location>
        <begin position="443"/>
        <end position="531"/>
    </location>
</feature>
<organism evidence="7 8">
    <name type="scientific">[Eubacterium] siraeum</name>
    <dbReference type="NCBI Taxonomy" id="39492"/>
    <lineage>
        <taxon>Bacteria</taxon>
        <taxon>Bacillati</taxon>
        <taxon>Bacillota</taxon>
        <taxon>Clostridia</taxon>
        <taxon>Eubacteriales</taxon>
        <taxon>Oscillospiraceae</taxon>
        <taxon>Oscillospiraceae incertae sedis</taxon>
    </lineage>
</organism>
<dbReference type="SUPFAM" id="SSF49478">
    <property type="entry name" value="Cna protein B-type domain"/>
    <property type="match status" value="5"/>
</dbReference>
<feature type="domain" description="SpaA-like prealbumin fold" evidence="6">
    <location>
        <begin position="1114"/>
        <end position="1201"/>
    </location>
</feature>
<keyword evidence="3 5" id="KW-0732">Signal</keyword>
<dbReference type="InterPro" id="IPR041033">
    <property type="entry name" value="SpaA_PFL_dom_1"/>
</dbReference>
<feature type="domain" description="SpaA-like prealbumin fold" evidence="6">
    <location>
        <begin position="1311"/>
        <end position="1403"/>
    </location>
</feature>
<dbReference type="Gene3D" id="2.60.40.10">
    <property type="entry name" value="Immunoglobulins"/>
    <property type="match status" value="14"/>
</dbReference>
<accession>A0A174ZDS4</accession>
<feature type="domain" description="SpaA-like prealbumin fold" evidence="6">
    <location>
        <begin position="669"/>
        <end position="733"/>
    </location>
</feature>
<evidence type="ECO:0000256" key="3">
    <source>
        <dbReference type="ARBA" id="ARBA00022729"/>
    </source>
</evidence>
<feature type="signal peptide" evidence="5">
    <location>
        <begin position="1"/>
        <end position="31"/>
    </location>
</feature>
<evidence type="ECO:0000313" key="7">
    <source>
        <dbReference type="EMBL" id="CUQ85533.1"/>
    </source>
</evidence>
<dbReference type="Pfam" id="PF17802">
    <property type="entry name" value="SpaA"/>
    <property type="match status" value="13"/>
</dbReference>
<feature type="domain" description="SpaA-like prealbumin fold" evidence="6">
    <location>
        <begin position="1000"/>
        <end position="1082"/>
    </location>
</feature>
<dbReference type="PANTHER" id="PTHR36108:SF13">
    <property type="entry name" value="COLOSSIN-B-RELATED"/>
    <property type="match status" value="1"/>
</dbReference>
<feature type="chain" id="PRO_5008038653" evidence="5">
    <location>
        <begin position="32"/>
        <end position="1741"/>
    </location>
</feature>
<evidence type="ECO:0000259" key="6">
    <source>
        <dbReference type="Pfam" id="PF17802"/>
    </source>
</evidence>